<comment type="caution">
    <text evidence="5">The sequence shown here is derived from an EMBL/GenBank/DDBJ whole genome shotgun (WGS) entry which is preliminary data.</text>
</comment>
<dbReference type="InterPro" id="IPR014721">
    <property type="entry name" value="Ribsml_uS5_D2-typ_fold_subgr"/>
</dbReference>
<reference evidence="5 6" key="1">
    <citation type="submission" date="2021-06" db="EMBL/GenBank/DDBJ databases">
        <authorList>
            <person name="Kallberg Y."/>
            <person name="Tangrot J."/>
            <person name="Rosling A."/>
        </authorList>
    </citation>
    <scope>NUCLEOTIDE SEQUENCE [LARGE SCALE GENOMIC DNA]</scope>
    <source>
        <strain evidence="5 6">120-4 pot B 10/14</strain>
    </source>
</reference>
<feature type="domain" description="Aminotransferase class V" evidence="4">
    <location>
        <begin position="216"/>
        <end position="341"/>
    </location>
</feature>
<dbReference type="Proteomes" id="UP000789901">
    <property type="component" value="Unassembled WGS sequence"/>
</dbReference>
<feature type="compositionally biased region" description="Pro residues" evidence="3">
    <location>
        <begin position="453"/>
        <end position="467"/>
    </location>
</feature>
<dbReference type="EMBL" id="CAJVQB010002617">
    <property type="protein sequence ID" value="CAG8581343.1"/>
    <property type="molecule type" value="Genomic_DNA"/>
</dbReference>
<feature type="coiled-coil region" evidence="2">
    <location>
        <begin position="374"/>
        <end position="439"/>
    </location>
</feature>
<evidence type="ECO:0000313" key="6">
    <source>
        <dbReference type="Proteomes" id="UP000789901"/>
    </source>
</evidence>
<protein>
    <submittedName>
        <fullName evidence="5">41293_t:CDS:1</fullName>
    </submittedName>
</protein>
<dbReference type="PANTHER" id="PTHR43586:SF8">
    <property type="entry name" value="CYSTEINE DESULFURASE 1, CHLOROPLASTIC"/>
    <property type="match status" value="1"/>
</dbReference>
<accession>A0ABN7UIB1</accession>
<keyword evidence="2" id="KW-0175">Coiled coil</keyword>
<dbReference type="InterPro" id="IPR015422">
    <property type="entry name" value="PyrdxlP-dep_Trfase_small"/>
</dbReference>
<dbReference type="Gene3D" id="3.30.230.10">
    <property type="match status" value="1"/>
</dbReference>
<dbReference type="Pfam" id="PF00266">
    <property type="entry name" value="Aminotran_5"/>
    <property type="match status" value="2"/>
</dbReference>
<dbReference type="Gene3D" id="3.40.640.10">
    <property type="entry name" value="Type I PLP-dependent aspartate aminotransferase-like (Major domain)"/>
    <property type="match status" value="2"/>
</dbReference>
<feature type="domain" description="Aminotransferase class V" evidence="4">
    <location>
        <begin position="19"/>
        <end position="204"/>
    </location>
</feature>
<sequence length="788" mass="89274">MNNKIRQLFPIFSHHKNLVYLDSAGTSLKPNSVIQAISDYYEKYSINSHSEGNNSLSNEVRKTIQQTRHLIAQKINAQVEEIIFLPSTTYSLNILALSLKNYLEKGDKIALTHLEHSSNCYPWQAIAQEKKATVDFLPLTKNFIIDTDELENYIDKKTKIVSFVHLSNSLGVINPVQEITKRIKKINPNCLVIIDACQRGGKKNGSHEKVDYNLPLAQKFEVGTLPLAQIFGLKKSLEFLNSFDANEISHYEKELKEYALNELAKLEKVIIYNKNLETVDIVLFNLKGFHAHDVADYLGKNNICVRAGNFCCPYLPELIGVEAAIRISFFIYNTQEDINKLVFHLKKIIQKPELLVPLSAKNAEQPVNVPNNTVQNLQTQLSQIKQKLNQLTNPTQKSQITSQITDIEKQLKQISQLNNSQQKQTIQQLEQKIKAIKQELGLSDKPDKNDNPSPTPPNQETPPPPPNNEENDCPYNEKSLTETSSNNNMKLRMDEKELEKWRLIPPESRVGVIEELFYIVNMDKFVLNIPEVEREKIPLFVGGNKSLVVIRRKIPNGGPKINLDKGIQTAAFGDDSNTRKYAEKVIKFAFQQESINFHQYEVSLLCAVGVKYFGKERKVAGGISHGKSFGSAIYLALLSALHQKPISKKVAATGALAIREKTGKMATYQDREEKMKKEVQKTEQELVGTKTNSPNQTKTIKRLEKELEELKQKESKLKAQIEQEKKINPLIKGEETQLAAGTNLPISGLREKVSGAYENGINIFVLSKYNSAPYLLWQKLKDEQNKGE</sequence>
<keyword evidence="1" id="KW-0663">Pyridoxal phosphate</keyword>
<keyword evidence="6" id="KW-1185">Reference proteome</keyword>
<proteinExistence type="predicted"/>
<evidence type="ECO:0000259" key="4">
    <source>
        <dbReference type="Pfam" id="PF00266"/>
    </source>
</evidence>
<name>A0ABN7UIB1_GIGMA</name>
<evidence type="ECO:0000256" key="1">
    <source>
        <dbReference type="ARBA" id="ARBA00022898"/>
    </source>
</evidence>
<evidence type="ECO:0000313" key="5">
    <source>
        <dbReference type="EMBL" id="CAG8581343.1"/>
    </source>
</evidence>
<dbReference type="SUPFAM" id="SSF53383">
    <property type="entry name" value="PLP-dependent transferases"/>
    <property type="match status" value="1"/>
</dbReference>
<feature type="region of interest" description="Disordered" evidence="3">
    <location>
        <begin position="440"/>
        <end position="490"/>
    </location>
</feature>
<gene>
    <name evidence="5" type="ORF">GMARGA_LOCUS5960</name>
</gene>
<dbReference type="InterPro" id="IPR000192">
    <property type="entry name" value="Aminotrans_V_dom"/>
</dbReference>
<feature type="compositionally biased region" description="Basic and acidic residues" evidence="3">
    <location>
        <begin position="440"/>
        <end position="450"/>
    </location>
</feature>
<organism evidence="5 6">
    <name type="scientific">Gigaspora margarita</name>
    <dbReference type="NCBI Taxonomy" id="4874"/>
    <lineage>
        <taxon>Eukaryota</taxon>
        <taxon>Fungi</taxon>
        <taxon>Fungi incertae sedis</taxon>
        <taxon>Mucoromycota</taxon>
        <taxon>Glomeromycotina</taxon>
        <taxon>Glomeromycetes</taxon>
        <taxon>Diversisporales</taxon>
        <taxon>Gigasporaceae</taxon>
        <taxon>Gigaspora</taxon>
    </lineage>
</organism>
<evidence type="ECO:0000256" key="2">
    <source>
        <dbReference type="SAM" id="Coils"/>
    </source>
</evidence>
<feature type="coiled-coil region" evidence="2">
    <location>
        <begin position="658"/>
        <end position="727"/>
    </location>
</feature>
<dbReference type="PANTHER" id="PTHR43586">
    <property type="entry name" value="CYSTEINE DESULFURASE"/>
    <property type="match status" value="1"/>
</dbReference>
<dbReference type="InterPro" id="IPR015424">
    <property type="entry name" value="PyrdxlP-dep_Trfase"/>
</dbReference>
<dbReference type="Gene3D" id="3.90.1150.10">
    <property type="entry name" value="Aspartate Aminotransferase, domain 1"/>
    <property type="match status" value="2"/>
</dbReference>
<dbReference type="InterPro" id="IPR015421">
    <property type="entry name" value="PyrdxlP-dep_Trfase_major"/>
</dbReference>
<evidence type="ECO:0000256" key="3">
    <source>
        <dbReference type="SAM" id="MobiDB-lite"/>
    </source>
</evidence>